<dbReference type="EMBL" id="HACG01051190">
    <property type="protein sequence ID" value="CEK98061.1"/>
    <property type="molecule type" value="Transcribed_RNA"/>
</dbReference>
<dbReference type="AlphaFoldDB" id="A0A0B7C0B5"/>
<accession>A0A0B7C0B5</accession>
<feature type="non-terminal residue" evidence="2">
    <location>
        <position position="134"/>
    </location>
</feature>
<gene>
    <name evidence="2" type="primary">ORF217668</name>
</gene>
<evidence type="ECO:0000313" key="2">
    <source>
        <dbReference type="EMBL" id="CEK98061.1"/>
    </source>
</evidence>
<organism evidence="2">
    <name type="scientific">Arion vulgaris</name>
    <dbReference type="NCBI Taxonomy" id="1028688"/>
    <lineage>
        <taxon>Eukaryota</taxon>
        <taxon>Metazoa</taxon>
        <taxon>Spiralia</taxon>
        <taxon>Lophotrochozoa</taxon>
        <taxon>Mollusca</taxon>
        <taxon>Gastropoda</taxon>
        <taxon>Heterobranchia</taxon>
        <taxon>Euthyneura</taxon>
        <taxon>Panpulmonata</taxon>
        <taxon>Eupulmonata</taxon>
        <taxon>Stylommatophora</taxon>
        <taxon>Helicina</taxon>
        <taxon>Arionoidea</taxon>
        <taxon>Arionidae</taxon>
        <taxon>Arion</taxon>
    </lineage>
</organism>
<feature type="region of interest" description="Disordered" evidence="1">
    <location>
        <begin position="1"/>
        <end position="134"/>
    </location>
</feature>
<protein>
    <submittedName>
        <fullName evidence="2">Uncharacterized protein</fullName>
    </submittedName>
</protein>
<proteinExistence type="predicted"/>
<feature type="compositionally biased region" description="Pro residues" evidence="1">
    <location>
        <begin position="125"/>
        <end position="134"/>
    </location>
</feature>
<feature type="compositionally biased region" description="Basic residues" evidence="1">
    <location>
        <begin position="15"/>
        <end position="27"/>
    </location>
</feature>
<feature type="compositionally biased region" description="Low complexity" evidence="1">
    <location>
        <begin position="58"/>
        <end position="77"/>
    </location>
</feature>
<reference evidence="2" key="1">
    <citation type="submission" date="2014-12" db="EMBL/GenBank/DDBJ databases">
        <title>Insight into the proteome of Arion vulgaris.</title>
        <authorList>
            <person name="Aradska J."/>
            <person name="Bulat T."/>
            <person name="Smidak R."/>
            <person name="Sarate P."/>
            <person name="Gangsoo J."/>
            <person name="Sialana F."/>
            <person name="Bilban M."/>
            <person name="Lubec G."/>
        </authorList>
    </citation>
    <scope>NUCLEOTIDE SEQUENCE</scope>
    <source>
        <tissue evidence="2">Skin</tissue>
    </source>
</reference>
<name>A0A0B7C0B5_9EUPU</name>
<sequence length="134" mass="15224">EDVAHHHSTQSSRFHSQKTTRPRPLPRRKPEYLRAPSPPVYLESRSDHWERSSVFVGNMNNNNNSLQQQPQKLQQQQHHTEFEDMHSGSSSFALDQKGKSGLQQIRPQARVSPTPIYRSSRGAPIPAPPSATPQ</sequence>
<feature type="non-terminal residue" evidence="2">
    <location>
        <position position="1"/>
    </location>
</feature>
<evidence type="ECO:0000256" key="1">
    <source>
        <dbReference type="SAM" id="MobiDB-lite"/>
    </source>
</evidence>